<comment type="caution">
    <text evidence="4">The sequence shown here is derived from an EMBL/GenBank/DDBJ whole genome shotgun (WGS) entry which is preliminary data.</text>
</comment>
<feature type="region of interest" description="Disordered" evidence="2">
    <location>
        <begin position="905"/>
        <end position="934"/>
    </location>
</feature>
<organism evidence="4 5">
    <name type="scientific">Pseudomonas azadiae</name>
    <dbReference type="NCBI Taxonomy" id="2843612"/>
    <lineage>
        <taxon>Bacteria</taxon>
        <taxon>Pseudomonadati</taxon>
        <taxon>Pseudomonadota</taxon>
        <taxon>Gammaproteobacteria</taxon>
        <taxon>Pseudomonadales</taxon>
        <taxon>Pseudomonadaceae</taxon>
        <taxon>Pseudomonas</taxon>
    </lineage>
</organism>
<protein>
    <recommendedName>
        <fullName evidence="3">Dermonecrotic toxin N-terminal domain-containing protein</fullName>
    </recommendedName>
</protein>
<name>A0ABS6P4F9_9PSED</name>
<reference evidence="4" key="1">
    <citation type="submission" date="2021-06" db="EMBL/GenBank/DDBJ databases">
        <title>Updating the genus Pseudomonas: Description of 43 new species and partition of the Pseudomonas putida group.</title>
        <authorList>
            <person name="Girard L."/>
            <person name="Lood C."/>
            <person name="Vandamme P."/>
            <person name="Rokni-Zadeh H."/>
            <person name="Van Noort V."/>
            <person name="Hofte M."/>
            <person name="Lavigne R."/>
            <person name="De Mot R."/>
        </authorList>
    </citation>
    <scope>NUCLEOTIDE SEQUENCE</scope>
    <source>
        <strain evidence="4">SWRI103</strain>
    </source>
</reference>
<evidence type="ECO:0000259" key="3">
    <source>
        <dbReference type="Pfam" id="PF20178"/>
    </source>
</evidence>
<proteinExistence type="predicted"/>
<gene>
    <name evidence="4" type="ORF">KVG91_22525</name>
</gene>
<dbReference type="Pfam" id="PF20178">
    <property type="entry name" value="ToxA_N"/>
    <property type="match status" value="1"/>
</dbReference>
<evidence type="ECO:0000256" key="1">
    <source>
        <dbReference type="SAM" id="Coils"/>
    </source>
</evidence>
<feature type="domain" description="Dermonecrotic toxin N-terminal" evidence="3">
    <location>
        <begin position="377"/>
        <end position="602"/>
    </location>
</feature>
<dbReference type="EMBL" id="JAHSTY010000002">
    <property type="protein sequence ID" value="MBV4455361.1"/>
    <property type="molecule type" value="Genomic_DNA"/>
</dbReference>
<dbReference type="Proteomes" id="UP001048976">
    <property type="component" value="Unassembled WGS sequence"/>
</dbReference>
<sequence>MPADSPARQVADQFATRPTLRSVVAKLLDDTLNHQFPSLNFNSANTSLAVPNGTTPLQYRLTPLLDLALEHLAGSAELEVPSDAKWVTSDSGTSLRVADVTGNSADLLDKHFTELAIRSLRPNLKAAYAEALSHYWGQDTFTATSRWGWLSDTLNDTLRIGGLKQPGLNALQRETLDQITRYPDATERHRVSGESAAQVFIVDTHLKQGGQTSTFLSPDLLITRKIEGHTQVLHATAAGAITPYASLQDFAAGWERQLRQSFKFDHLTWKRRAPGGNIFDTQAAVILDRQLQNLEAIQLPAKSSVSDLEQLFSQASDAAVWFNSASTLPADQQLRLQRNMPQWLTTASAAEQFTYRRLTLALASSVQRNHGRTFLTDIPDIRTYAEQQLNAQLAPKGYTANDLEITFKVPVGSLGSGYIEPVKMSLVDMALENLAGLPKGAMDIRLRGQPVTDPQLPQMLKDLISQVDIGKHYPALLNQHLLSSTEATRGRAALFSEQVPLQLAMRAMELKLKGEAGITDKGYRFVEAVTRPGSGPREVDGQEVTMRPLAFLRKPGAAPDVVANMFLIEPQDAARGPHLLYRPQLSPSLQEFASREALLAAIQAPGPLQQSVLAWMPDANTRAVYGNGGFHTPHTARYGVFNEFDAPATPAPTTLALDGYDAAETLRKDLLDGKLMQHLFNTNAQSLVTLAEGQSTTDAQSRWASHKELGWLLFNTLLPVLRGPGAAVGWLTQLASVENDIRSASDPNTSDPTAAMVDLLVNVGTLLSQATPGRPPKRSVGNVPFAQRPEVSIPLQRPAGDTSQSPQVLVEQDTAVAAESLFNSDQPFDFSFSSPHGLSDTQHAYIDTFSVPAPSEAATPVRSGATEGLYLIDGKLHARVEGRWFRAASDLDGVFVIDGQNKARTGPPLKRGTQGRWKFDTSPKLRGGMPRSASRMRATVDRNKELSNAMLKNYADEVTTMRPAVIAMETADERVTETEEALHKSDKTLRTLWGLVNSSDRAASFAIQYQQELKKNQSLNQLLKIRFEEYQKHVDVMISHRKKAIQALTSDNPNMKFEVFKELRGTEYLAIAEVLRSLATDYLYIGDEFSHTSAGEPITKLIEQTQRNDPKAYNRLVETLADRVQRLERMIKASDAYATFLRQWKDESPASKKQAEAFIKETSQPPANQGFTARLERLSTLRELSIDRHMDTRSPEEAFFRMRFNQADLNTAALSHIELQEHEGYTADDRIAVLSNLIDKYQDELNNTQALQDIGPDSVRPYYGKRYIECLQEVITQAQAELADLVREQQQLPALVPARKNRAHKSNNKKVFKTRDKQTLVGTLRDKRTAQDIPVIDVIDTRTGQPLTSYSWHQTEKEWVQIVEARPIAPTPAPSTKPLSAYIADARKLMNEQAGIERSIQFQKKKLDDPTRRETVNPRDWSDMLEAQAHNLEQVAQQAHVNHGTSGETDALVETWRKAAKGMRERAIMHRCDGYLRQSPRAENIDYLWTHERVDIGLVTRGKLLKGGDYLTEYAIREKNGLNTLWYAHFHYPTPTTARSDYSTAHIKLPEQRFLTQKDLVEKAGRNNQHVDSIVRAKVEPPLDQKLFLKL</sequence>
<feature type="coiled-coil region" evidence="1">
    <location>
        <begin position="1231"/>
        <end position="1288"/>
    </location>
</feature>
<keyword evidence="1" id="KW-0175">Coiled coil</keyword>
<keyword evidence="5" id="KW-1185">Reference proteome</keyword>
<dbReference type="InterPro" id="IPR046673">
    <property type="entry name" value="ToxA_N"/>
</dbReference>
<evidence type="ECO:0000256" key="2">
    <source>
        <dbReference type="SAM" id="MobiDB-lite"/>
    </source>
</evidence>
<evidence type="ECO:0000313" key="5">
    <source>
        <dbReference type="Proteomes" id="UP001048976"/>
    </source>
</evidence>
<evidence type="ECO:0000313" key="4">
    <source>
        <dbReference type="EMBL" id="MBV4455361.1"/>
    </source>
</evidence>
<accession>A0ABS6P4F9</accession>
<feature type="region of interest" description="Disordered" evidence="2">
    <location>
        <begin position="769"/>
        <end position="788"/>
    </location>
</feature>